<feature type="region of interest" description="Disordered" evidence="12">
    <location>
        <begin position="707"/>
        <end position="736"/>
    </location>
</feature>
<keyword evidence="16" id="KW-0675">Receptor</keyword>
<keyword evidence="17" id="KW-1185">Reference proteome</keyword>
<dbReference type="GO" id="GO:0046872">
    <property type="term" value="F:metal ion binding"/>
    <property type="evidence" value="ECO:0007669"/>
    <property type="project" value="UniProtKB-KW"/>
</dbReference>
<dbReference type="Pfam" id="PF00233">
    <property type="entry name" value="PDEase_I"/>
    <property type="match status" value="1"/>
</dbReference>
<evidence type="ECO:0000256" key="4">
    <source>
        <dbReference type="ARBA" id="ARBA00022692"/>
    </source>
</evidence>
<comment type="catalytic activity">
    <reaction evidence="1">
        <text>ATP = 3',5'-cyclic AMP + diphosphate</text>
        <dbReference type="Rhea" id="RHEA:15389"/>
        <dbReference type="ChEBI" id="CHEBI:30616"/>
        <dbReference type="ChEBI" id="CHEBI:33019"/>
        <dbReference type="ChEBI" id="CHEBI:58165"/>
        <dbReference type="EC" id="4.6.1.1"/>
    </reaction>
</comment>
<dbReference type="InterPro" id="IPR036971">
    <property type="entry name" value="PDEase_catalytic_dom_sf"/>
</dbReference>
<dbReference type="GO" id="GO:0009190">
    <property type="term" value="P:cyclic nucleotide biosynthetic process"/>
    <property type="evidence" value="ECO:0007669"/>
    <property type="project" value="InterPro"/>
</dbReference>
<evidence type="ECO:0000256" key="13">
    <source>
        <dbReference type="SAM" id="Phobius"/>
    </source>
</evidence>
<dbReference type="CDD" id="cd07302">
    <property type="entry name" value="CHD"/>
    <property type="match status" value="1"/>
</dbReference>
<name>A0A9N8HMF4_9STRA</name>
<evidence type="ECO:0000256" key="12">
    <source>
        <dbReference type="SAM" id="MobiDB-lite"/>
    </source>
</evidence>
<comment type="caution">
    <text evidence="16">The sequence shown here is derived from an EMBL/GenBank/DDBJ whole genome shotgun (WGS) entry which is preliminary data.</text>
</comment>
<dbReference type="GO" id="GO:0035556">
    <property type="term" value="P:intracellular signal transduction"/>
    <property type="evidence" value="ECO:0007669"/>
    <property type="project" value="InterPro"/>
</dbReference>
<evidence type="ECO:0000256" key="5">
    <source>
        <dbReference type="ARBA" id="ARBA00022723"/>
    </source>
</evidence>
<evidence type="ECO:0000256" key="2">
    <source>
        <dbReference type="ARBA" id="ARBA00004141"/>
    </source>
</evidence>
<feature type="compositionally biased region" description="Low complexity" evidence="12">
    <location>
        <begin position="18"/>
        <end position="37"/>
    </location>
</feature>
<evidence type="ECO:0000259" key="15">
    <source>
        <dbReference type="PROSITE" id="PS51845"/>
    </source>
</evidence>
<evidence type="ECO:0000313" key="17">
    <source>
        <dbReference type="Proteomes" id="UP001153069"/>
    </source>
</evidence>
<accession>A0A9N8HMF4</accession>
<evidence type="ECO:0000256" key="7">
    <source>
        <dbReference type="ARBA" id="ARBA00022840"/>
    </source>
</evidence>
<dbReference type="GO" id="GO:0005886">
    <property type="term" value="C:plasma membrane"/>
    <property type="evidence" value="ECO:0007669"/>
    <property type="project" value="TreeGrafter"/>
</dbReference>
<evidence type="ECO:0000256" key="9">
    <source>
        <dbReference type="ARBA" id="ARBA00022989"/>
    </source>
</evidence>
<evidence type="ECO:0000256" key="8">
    <source>
        <dbReference type="ARBA" id="ARBA00022842"/>
    </source>
</evidence>
<dbReference type="SUPFAM" id="SSF55073">
    <property type="entry name" value="Nucleotide cyclase"/>
    <property type="match status" value="1"/>
</dbReference>
<dbReference type="InterPro" id="IPR003607">
    <property type="entry name" value="HD/PDEase_dom"/>
</dbReference>
<keyword evidence="5" id="KW-0479">Metal-binding</keyword>
<organism evidence="16 17">
    <name type="scientific">Seminavis robusta</name>
    <dbReference type="NCBI Taxonomy" id="568900"/>
    <lineage>
        <taxon>Eukaryota</taxon>
        <taxon>Sar</taxon>
        <taxon>Stramenopiles</taxon>
        <taxon>Ochrophyta</taxon>
        <taxon>Bacillariophyta</taxon>
        <taxon>Bacillariophyceae</taxon>
        <taxon>Bacillariophycidae</taxon>
        <taxon>Naviculales</taxon>
        <taxon>Naviculaceae</taxon>
        <taxon>Seminavis</taxon>
    </lineage>
</organism>
<feature type="transmembrane region" description="Helical" evidence="13">
    <location>
        <begin position="408"/>
        <end position="431"/>
    </location>
</feature>
<keyword evidence="11" id="KW-0456">Lyase</keyword>
<keyword evidence="4 13" id="KW-0812">Transmembrane</keyword>
<dbReference type="Proteomes" id="UP001153069">
    <property type="component" value="Unassembled WGS sequence"/>
</dbReference>
<dbReference type="Gene3D" id="3.30.70.1230">
    <property type="entry name" value="Nucleotide cyclase"/>
    <property type="match status" value="1"/>
</dbReference>
<reference evidence="16" key="1">
    <citation type="submission" date="2020-06" db="EMBL/GenBank/DDBJ databases">
        <authorList>
            <consortium name="Plant Systems Biology data submission"/>
        </authorList>
    </citation>
    <scope>NUCLEOTIDE SEQUENCE</scope>
    <source>
        <strain evidence="16">D6</strain>
    </source>
</reference>
<feature type="region of interest" description="Disordered" evidence="12">
    <location>
        <begin position="1"/>
        <end position="54"/>
    </location>
</feature>
<dbReference type="GO" id="GO:0004114">
    <property type="term" value="F:3',5'-cyclic-nucleotide phosphodiesterase activity"/>
    <property type="evidence" value="ECO:0007669"/>
    <property type="project" value="InterPro"/>
</dbReference>
<dbReference type="OrthoDB" id="546632at2759"/>
<evidence type="ECO:0000256" key="6">
    <source>
        <dbReference type="ARBA" id="ARBA00022741"/>
    </source>
</evidence>
<evidence type="ECO:0000256" key="10">
    <source>
        <dbReference type="ARBA" id="ARBA00023136"/>
    </source>
</evidence>
<dbReference type="PANTHER" id="PTHR45627:SF12">
    <property type="entry name" value="ADENYLATE CYCLASE TYPE 2"/>
    <property type="match status" value="1"/>
</dbReference>
<dbReference type="InterPro" id="IPR001054">
    <property type="entry name" value="A/G_cyclase"/>
</dbReference>
<keyword evidence="6" id="KW-0547">Nucleotide-binding</keyword>
<proteinExistence type="predicted"/>
<keyword evidence="10 13" id="KW-0472">Membrane</keyword>
<keyword evidence="7" id="KW-0067">ATP-binding</keyword>
<dbReference type="EMBL" id="CAICTM010000892">
    <property type="protein sequence ID" value="CAB9517945.1"/>
    <property type="molecule type" value="Genomic_DNA"/>
</dbReference>
<dbReference type="SMART" id="SM00044">
    <property type="entry name" value="CYCc"/>
    <property type="match status" value="1"/>
</dbReference>
<dbReference type="SMART" id="SM00471">
    <property type="entry name" value="HDc"/>
    <property type="match status" value="1"/>
</dbReference>
<feature type="domain" description="Guanylate cyclase" evidence="14">
    <location>
        <begin position="520"/>
        <end position="654"/>
    </location>
</feature>
<feature type="compositionally biased region" description="Basic and acidic residues" evidence="12">
    <location>
        <begin position="1"/>
        <end position="12"/>
    </location>
</feature>
<feature type="transmembrane region" description="Helical" evidence="13">
    <location>
        <begin position="66"/>
        <end position="87"/>
    </location>
</feature>
<evidence type="ECO:0000259" key="14">
    <source>
        <dbReference type="PROSITE" id="PS50125"/>
    </source>
</evidence>
<comment type="subcellular location">
    <subcellularLocation>
        <location evidence="2">Membrane</location>
        <topology evidence="2">Multi-pass membrane protein</topology>
    </subcellularLocation>
</comment>
<dbReference type="Pfam" id="PF00211">
    <property type="entry name" value="Guanylate_cyc"/>
    <property type="match status" value="1"/>
</dbReference>
<sequence length="1158" mass="129915">MFKPSEHLRAMDDHDESSLGSDSSSSSGIDPSSLRSSSIEKHEDEPDESKQRVAKTETRHVLYSKILVGIVLCASAAFAGVFTYKFISNQETAEFQQKYEYYADELISVSETKATDAFLHLATFGVEITSLASYGGMQWPFVTVDDYHVRASDFGNLTGAIYATICPIIEEPEREAWVNYSLTESNKEWLHEGYDYLGITDGDDTIVPFLFNFDAVNGTIAPVTEPGLVTTLSQIFPTTNAFVNFNLDSMPVFAEPKRASSKARRGILTALDLADVNMVDFPTSLVFEPIMESFAEDDSAAIVAYLLVHFPWNIFFDNVLSDDSHPVQVVVSNECGGVFTLAIVGANVEFLGHADLHDPSMNEWVVTSPFAKHSNIYPSATEADGESRCLHHLYIYPSSQMKADYETWLPITMSIFAILIFALVSLVFISYDFILQRQNRKVAETVQRSNELVTGLFPKEYRERLFGKENGEEGVFLQKTRANKSPLLASRRGESLFADRGDGPEMYTTPPVADLFSDCTVMEADIAGFTAWSSTREPTMVFELLETLYRAFDEIAERRRVFKVETIGDSYVAVAGLPTPRRDHAIIMARFAHDCLMKMVSLTNELEVRLGPGTAALSMRVGLHSGQVTAGVLRGDNLRFQLFGDTLETTELLEQKGGKNKIHISEETAELLRAGGKPHWLQPREEKIAVRSKGMVQSYWVFPKNSSDASSTYSGSSFESPNMGILDNKRKSSSKPLLRNSEAEVLAFTDDASADQDDLLDLKTQRLVDWNVQILSRLLKQVMAKRQAAGTCESSEPLSEEELATVGNGKTPLDEVKEIVQLPIYCAATKEVNYEDVELIPVVKQQLHTLVYSFASWYRDENAFHSFEHASHVTLSVTKLLSRIVRPEAVHDSPSDDAEAKLHDHTYGLTSDPLTQFAVVLSALIHDLDHPGVPNATLVKEATELAGKYKNKSVAEQHSVDLAWELLMSDKYKELRSCIYTTQAELERFRSIIINVVLATDIADKDLGALRKARWNRAFKLGDATDHSDENPKDEVDRKATIVLEHLIQASDIAHTMQHWHVFRKWNERLFQEMYQAYTDGRSDTNPCSFWYEGEIGFFDFYIIPLAKKLKDCGVFGVSSAEYLDYALANREEWVQRGRDVVAEYETKFVNVTQMIDV</sequence>
<evidence type="ECO:0000256" key="1">
    <source>
        <dbReference type="ARBA" id="ARBA00001593"/>
    </source>
</evidence>
<evidence type="ECO:0000256" key="11">
    <source>
        <dbReference type="ARBA" id="ARBA00023239"/>
    </source>
</evidence>
<gene>
    <name evidence="16" type="ORF">SEMRO_894_G217110.1</name>
</gene>
<protein>
    <recommendedName>
        <fullName evidence="3">adenylate cyclase</fullName>
        <ecNumber evidence="3">4.6.1.1</ecNumber>
    </recommendedName>
</protein>
<dbReference type="GO" id="GO:0004016">
    <property type="term" value="F:adenylate cyclase activity"/>
    <property type="evidence" value="ECO:0007669"/>
    <property type="project" value="UniProtKB-EC"/>
</dbReference>
<dbReference type="Gene3D" id="1.10.1300.10">
    <property type="entry name" value="3'5'-cyclic nucleotide phosphodiesterase, catalytic domain"/>
    <property type="match status" value="1"/>
</dbReference>
<dbReference type="SUPFAM" id="SSF109604">
    <property type="entry name" value="HD-domain/PDEase-like"/>
    <property type="match status" value="1"/>
</dbReference>
<keyword evidence="9 13" id="KW-1133">Transmembrane helix</keyword>
<dbReference type="GO" id="GO:0005524">
    <property type="term" value="F:ATP binding"/>
    <property type="evidence" value="ECO:0007669"/>
    <property type="project" value="UniProtKB-KW"/>
</dbReference>
<dbReference type="GO" id="GO:0007189">
    <property type="term" value="P:adenylate cyclase-activating G protein-coupled receptor signaling pathway"/>
    <property type="evidence" value="ECO:0007669"/>
    <property type="project" value="TreeGrafter"/>
</dbReference>
<dbReference type="EC" id="4.6.1.1" evidence="3"/>
<dbReference type="PANTHER" id="PTHR45627">
    <property type="entry name" value="ADENYLATE CYCLASE TYPE 1"/>
    <property type="match status" value="1"/>
</dbReference>
<dbReference type="PROSITE" id="PS51845">
    <property type="entry name" value="PDEASE_I_2"/>
    <property type="match status" value="1"/>
</dbReference>
<dbReference type="PROSITE" id="PS50125">
    <property type="entry name" value="GUANYLATE_CYCLASE_2"/>
    <property type="match status" value="1"/>
</dbReference>
<dbReference type="AlphaFoldDB" id="A0A9N8HMF4"/>
<evidence type="ECO:0000256" key="3">
    <source>
        <dbReference type="ARBA" id="ARBA00012201"/>
    </source>
</evidence>
<keyword evidence="8" id="KW-0460">Magnesium</keyword>
<evidence type="ECO:0000313" key="16">
    <source>
        <dbReference type="EMBL" id="CAB9517945.1"/>
    </source>
</evidence>
<dbReference type="InterPro" id="IPR029787">
    <property type="entry name" value="Nucleotide_cyclase"/>
</dbReference>
<feature type="compositionally biased region" description="Basic and acidic residues" evidence="12">
    <location>
        <begin position="38"/>
        <end position="54"/>
    </location>
</feature>
<feature type="compositionally biased region" description="Low complexity" evidence="12">
    <location>
        <begin position="707"/>
        <end position="717"/>
    </location>
</feature>
<dbReference type="InterPro" id="IPR002073">
    <property type="entry name" value="PDEase_catalytic_dom"/>
</dbReference>
<feature type="domain" description="PDEase" evidence="15">
    <location>
        <begin position="771"/>
        <end position="1003"/>
    </location>
</feature>